<feature type="compositionally biased region" description="Low complexity" evidence="1">
    <location>
        <begin position="271"/>
        <end position="280"/>
    </location>
</feature>
<feature type="region of interest" description="Disordered" evidence="1">
    <location>
        <begin position="1"/>
        <end position="99"/>
    </location>
</feature>
<sequence length="308" mass="30401">MSAAHRSRSSNALTSAAAAVGPGGSGAGSRPPSSASPSPPPIRSTYNPSLHPPSPRQALSHATAASAAWGDEGSGFAPSPTGAAAAAAAVAGRQQQGAPTVGLRALVEDAHGSVRVVSDCFYSRALHSRAGPRDRHTRRNKPAVPPVQDKEPLSSALPARFGHRAPSAGGFPGWRLTAATAAANAAAAGVAASTGVSGHRGTGGGGTGGAGVRRAYTGNGYGHGAPSPSGSAGQPWQQQHEQQQPASLGEAGEDDLGLGYGYSQAPPEVGPVLELPAAGEAPPPQWAGAVGGRSFSRNLTPGTQGLQT</sequence>
<feature type="region of interest" description="Disordered" evidence="1">
    <location>
        <begin position="193"/>
        <end position="308"/>
    </location>
</feature>
<feature type="compositionally biased region" description="Low complexity" evidence="1">
    <location>
        <begin position="212"/>
        <end position="244"/>
    </location>
</feature>
<feature type="compositionally biased region" description="Low complexity" evidence="1">
    <location>
        <begin position="58"/>
        <end position="68"/>
    </location>
</feature>
<reference evidence="2" key="1">
    <citation type="journal article" date="2020" name="bioRxiv">
        <title>Comparative genomics of Chlamydomonas.</title>
        <authorList>
            <person name="Craig R.J."/>
            <person name="Hasan A.R."/>
            <person name="Ness R.W."/>
            <person name="Keightley P.D."/>
        </authorList>
    </citation>
    <scope>NUCLEOTIDE SEQUENCE</scope>
    <source>
        <strain evidence="2">CCAP 11/173</strain>
    </source>
</reference>
<name>A0A835W1D0_9CHLO</name>
<feature type="region of interest" description="Disordered" evidence="1">
    <location>
        <begin position="128"/>
        <end position="155"/>
    </location>
</feature>
<dbReference type="OrthoDB" id="550130at2759"/>
<evidence type="ECO:0000313" key="3">
    <source>
        <dbReference type="Proteomes" id="UP000613740"/>
    </source>
</evidence>
<dbReference type="Proteomes" id="UP000613740">
    <property type="component" value="Unassembled WGS sequence"/>
</dbReference>
<protein>
    <submittedName>
        <fullName evidence="2">Uncharacterized protein</fullName>
    </submittedName>
</protein>
<organism evidence="2 3">
    <name type="scientific">Chlamydomonas schloesseri</name>
    <dbReference type="NCBI Taxonomy" id="2026947"/>
    <lineage>
        <taxon>Eukaryota</taxon>
        <taxon>Viridiplantae</taxon>
        <taxon>Chlorophyta</taxon>
        <taxon>core chlorophytes</taxon>
        <taxon>Chlorophyceae</taxon>
        <taxon>CS clade</taxon>
        <taxon>Chlamydomonadales</taxon>
        <taxon>Chlamydomonadaceae</taxon>
        <taxon>Chlamydomonas</taxon>
    </lineage>
</organism>
<proteinExistence type="predicted"/>
<evidence type="ECO:0000313" key="2">
    <source>
        <dbReference type="EMBL" id="KAG2433603.1"/>
    </source>
</evidence>
<gene>
    <name evidence="2" type="ORF">HYH02_012533</name>
</gene>
<accession>A0A835W1D0</accession>
<feature type="compositionally biased region" description="Low complexity" evidence="1">
    <location>
        <begin position="82"/>
        <end position="98"/>
    </location>
</feature>
<keyword evidence="3" id="KW-1185">Reference proteome</keyword>
<dbReference type="EMBL" id="JAEHOD010000061">
    <property type="protein sequence ID" value="KAG2433603.1"/>
    <property type="molecule type" value="Genomic_DNA"/>
</dbReference>
<feature type="compositionally biased region" description="Gly residues" evidence="1">
    <location>
        <begin position="198"/>
        <end position="211"/>
    </location>
</feature>
<evidence type="ECO:0000256" key="1">
    <source>
        <dbReference type="SAM" id="MobiDB-lite"/>
    </source>
</evidence>
<feature type="compositionally biased region" description="Polar residues" evidence="1">
    <location>
        <begin position="295"/>
        <end position="308"/>
    </location>
</feature>
<comment type="caution">
    <text evidence="2">The sequence shown here is derived from an EMBL/GenBank/DDBJ whole genome shotgun (WGS) entry which is preliminary data.</text>
</comment>
<dbReference type="AlphaFoldDB" id="A0A835W1D0"/>